<reference evidence="1 2" key="1">
    <citation type="submission" date="2020-02" db="EMBL/GenBank/DDBJ databases">
        <title>Whole-genome analyses of novel actinobacteria.</title>
        <authorList>
            <person name="Sahin N."/>
            <person name="Tatar D."/>
        </authorList>
    </citation>
    <scope>NUCLEOTIDE SEQUENCE [LARGE SCALE GENOMIC DNA]</scope>
    <source>
        <strain evidence="1 2">SB3404</strain>
    </source>
</reference>
<dbReference type="AlphaFoldDB" id="A0A6G4X6U5"/>
<accession>A0A6G4X6U5</accession>
<feature type="non-terminal residue" evidence="1">
    <location>
        <position position="67"/>
    </location>
</feature>
<proteinExistence type="predicted"/>
<dbReference type="EMBL" id="JAAKZZ010000624">
    <property type="protein sequence ID" value="NGO73108.1"/>
    <property type="molecule type" value="Genomic_DNA"/>
</dbReference>
<name>A0A6G4X6U5_9ACTN</name>
<evidence type="ECO:0000313" key="1">
    <source>
        <dbReference type="EMBL" id="NGO73108.1"/>
    </source>
</evidence>
<dbReference type="Proteomes" id="UP000477722">
    <property type="component" value="Unassembled WGS sequence"/>
</dbReference>
<dbReference type="GO" id="GO:0016787">
    <property type="term" value="F:hydrolase activity"/>
    <property type="evidence" value="ECO:0007669"/>
    <property type="project" value="UniProtKB-KW"/>
</dbReference>
<evidence type="ECO:0000313" key="2">
    <source>
        <dbReference type="Proteomes" id="UP000477722"/>
    </source>
</evidence>
<comment type="caution">
    <text evidence="1">The sequence shown here is derived from an EMBL/GenBank/DDBJ whole genome shotgun (WGS) entry which is preliminary data.</text>
</comment>
<protein>
    <submittedName>
        <fullName evidence="1">Amidohydrolase</fullName>
    </submittedName>
</protein>
<sequence>MTGAKELPKIISVDDHVIEPVHLFETWLPAKYRDRGPKPLTMGIGELEYVGGRYRITTDPEGPPTDW</sequence>
<gene>
    <name evidence="1" type="ORF">G5C65_33185</name>
</gene>
<dbReference type="Gene3D" id="3.20.20.140">
    <property type="entry name" value="Metal-dependent hydrolases"/>
    <property type="match status" value="1"/>
</dbReference>
<keyword evidence="2" id="KW-1185">Reference proteome</keyword>
<keyword evidence="1" id="KW-0378">Hydrolase</keyword>
<organism evidence="1 2">
    <name type="scientific">Streptomyces boncukensis</name>
    <dbReference type="NCBI Taxonomy" id="2711219"/>
    <lineage>
        <taxon>Bacteria</taxon>
        <taxon>Bacillati</taxon>
        <taxon>Actinomycetota</taxon>
        <taxon>Actinomycetes</taxon>
        <taxon>Kitasatosporales</taxon>
        <taxon>Streptomycetaceae</taxon>
        <taxon>Streptomyces</taxon>
    </lineage>
</organism>